<name>A0A8H4LW34_9HYPO</name>
<gene>
    <name evidence="1" type="ORF">G6O67_006130</name>
</gene>
<proteinExistence type="predicted"/>
<evidence type="ECO:0000313" key="2">
    <source>
        <dbReference type="Proteomes" id="UP000557566"/>
    </source>
</evidence>
<comment type="caution">
    <text evidence="1">The sequence shown here is derived from an EMBL/GenBank/DDBJ whole genome shotgun (WGS) entry which is preliminary data.</text>
</comment>
<sequence>MSTQSKKNEIFLNSSADWSLWENKFKAQAIDSHLWDWIKGTRTLHPEPAAFKEDDSSRGSRARTANSEIIQKANRLKAPRSGRYICTKNRNG</sequence>
<evidence type="ECO:0000313" key="1">
    <source>
        <dbReference type="EMBL" id="KAF4506001.1"/>
    </source>
</evidence>
<dbReference type="Proteomes" id="UP000557566">
    <property type="component" value="Unassembled WGS sequence"/>
</dbReference>
<organism evidence="1 2">
    <name type="scientific">Ophiocordyceps sinensis</name>
    <dbReference type="NCBI Taxonomy" id="72228"/>
    <lineage>
        <taxon>Eukaryota</taxon>
        <taxon>Fungi</taxon>
        <taxon>Dikarya</taxon>
        <taxon>Ascomycota</taxon>
        <taxon>Pezizomycotina</taxon>
        <taxon>Sordariomycetes</taxon>
        <taxon>Hypocreomycetidae</taxon>
        <taxon>Hypocreales</taxon>
        <taxon>Ophiocordycipitaceae</taxon>
        <taxon>Ophiocordyceps</taxon>
    </lineage>
</organism>
<dbReference type="AlphaFoldDB" id="A0A8H4LW34"/>
<accession>A0A8H4LW34</accession>
<dbReference type="EMBL" id="JAAVMX010000007">
    <property type="protein sequence ID" value="KAF4506001.1"/>
    <property type="molecule type" value="Genomic_DNA"/>
</dbReference>
<keyword evidence="2" id="KW-1185">Reference proteome</keyword>
<reference evidence="1 2" key="1">
    <citation type="journal article" date="2020" name="Genome Biol. Evol.">
        <title>A new high-quality draft genome assembly of the Chinese cordyceps Ophiocordyceps sinensis.</title>
        <authorList>
            <person name="Shu R."/>
            <person name="Zhang J."/>
            <person name="Meng Q."/>
            <person name="Zhang H."/>
            <person name="Zhou G."/>
            <person name="Li M."/>
            <person name="Wu P."/>
            <person name="Zhao Y."/>
            <person name="Chen C."/>
            <person name="Qin Q."/>
        </authorList>
    </citation>
    <scope>NUCLEOTIDE SEQUENCE [LARGE SCALE GENOMIC DNA]</scope>
    <source>
        <strain evidence="1 2">IOZ07</strain>
    </source>
</reference>
<protein>
    <submittedName>
        <fullName evidence="1">Uncharacterized protein</fullName>
    </submittedName>
</protein>